<gene>
    <name evidence="2" type="ORF">N7532_007746</name>
</gene>
<feature type="compositionally biased region" description="Polar residues" evidence="1">
    <location>
        <begin position="94"/>
        <end position="114"/>
    </location>
</feature>
<feature type="compositionally biased region" description="Polar residues" evidence="1">
    <location>
        <begin position="35"/>
        <end position="47"/>
    </location>
</feature>
<evidence type="ECO:0000256" key="1">
    <source>
        <dbReference type="SAM" id="MobiDB-lite"/>
    </source>
</evidence>
<reference evidence="2" key="2">
    <citation type="journal article" date="2023" name="IMA Fungus">
        <title>Comparative genomic study of the Penicillium genus elucidates a diverse pangenome and 15 lateral gene transfer events.</title>
        <authorList>
            <person name="Petersen C."/>
            <person name="Sorensen T."/>
            <person name="Nielsen M.R."/>
            <person name="Sondergaard T.E."/>
            <person name="Sorensen J.L."/>
            <person name="Fitzpatrick D.A."/>
            <person name="Frisvad J.C."/>
            <person name="Nielsen K.L."/>
        </authorList>
    </citation>
    <scope>NUCLEOTIDE SEQUENCE</scope>
    <source>
        <strain evidence="2">IBT 30761</strain>
    </source>
</reference>
<dbReference type="RefSeq" id="XP_056471044.1">
    <property type="nucleotide sequence ID" value="XM_056620238.1"/>
</dbReference>
<dbReference type="Proteomes" id="UP001149074">
    <property type="component" value="Unassembled WGS sequence"/>
</dbReference>
<keyword evidence="3" id="KW-1185">Reference proteome</keyword>
<reference evidence="2" key="1">
    <citation type="submission" date="2022-11" db="EMBL/GenBank/DDBJ databases">
        <authorList>
            <person name="Petersen C."/>
        </authorList>
    </citation>
    <scope>NUCLEOTIDE SEQUENCE</scope>
    <source>
        <strain evidence="2">IBT 30761</strain>
    </source>
</reference>
<proteinExistence type="predicted"/>
<dbReference type="EMBL" id="JAPQKI010000009">
    <property type="protein sequence ID" value="KAJ5089062.1"/>
    <property type="molecule type" value="Genomic_DNA"/>
</dbReference>
<feature type="region of interest" description="Disordered" evidence="1">
    <location>
        <begin position="35"/>
        <end position="180"/>
    </location>
</feature>
<evidence type="ECO:0008006" key="4">
    <source>
        <dbReference type="Google" id="ProtNLM"/>
    </source>
</evidence>
<feature type="region of interest" description="Disordered" evidence="1">
    <location>
        <begin position="1"/>
        <end position="21"/>
    </location>
</feature>
<accession>A0A9W9EW39</accession>
<dbReference type="AlphaFoldDB" id="A0A9W9EW39"/>
<sequence>MAALTMTPSRQPFASLDTPRMRPFMRSKLNRQNKLNGAALSASSKNSIFIDDSENVDPNNLSLSAKRKRSLDDEDVSKGSPKPVKTSRIALTTREFNFSPRLSTPLRNGPSTPKSAPVLKPAGRSPPPKSSKPSGRHSSIAKPRPEASRRGVARPFSLAAALSQGKKAAPSPSPLKPPSKAPASWFFDIHVDTEQEEMTNLMQHSTGVLDISDDEGKASVIDGRGKENVPPAELGIDLPPSRASVSLAAATAARKASKMEEDRAPLGELAASDYYSEDCNAFSYTVVYDDDDENVPSSNKATGLTPPIQSTFVSPAIIASIDSVLDSPVPSKPTSEEEIGESDAKIEIWESSSAAGDSEEKAEP</sequence>
<dbReference type="GeneID" id="81359217"/>
<dbReference type="OrthoDB" id="425602at2759"/>
<organism evidence="2 3">
    <name type="scientific">Penicillium argentinense</name>
    <dbReference type="NCBI Taxonomy" id="1131581"/>
    <lineage>
        <taxon>Eukaryota</taxon>
        <taxon>Fungi</taxon>
        <taxon>Dikarya</taxon>
        <taxon>Ascomycota</taxon>
        <taxon>Pezizomycotina</taxon>
        <taxon>Eurotiomycetes</taxon>
        <taxon>Eurotiomycetidae</taxon>
        <taxon>Eurotiales</taxon>
        <taxon>Aspergillaceae</taxon>
        <taxon>Penicillium</taxon>
    </lineage>
</organism>
<protein>
    <recommendedName>
        <fullName evidence="4">Thymidylate kinase</fullName>
    </recommendedName>
</protein>
<comment type="caution">
    <text evidence="2">The sequence shown here is derived from an EMBL/GenBank/DDBJ whole genome shotgun (WGS) entry which is preliminary data.</text>
</comment>
<feature type="compositionally biased region" description="Polar residues" evidence="1">
    <location>
        <begin position="1"/>
        <end position="12"/>
    </location>
</feature>
<evidence type="ECO:0000313" key="3">
    <source>
        <dbReference type="Proteomes" id="UP001149074"/>
    </source>
</evidence>
<feature type="region of interest" description="Disordered" evidence="1">
    <location>
        <begin position="323"/>
        <end position="364"/>
    </location>
</feature>
<feature type="compositionally biased region" description="Pro residues" evidence="1">
    <location>
        <begin position="171"/>
        <end position="180"/>
    </location>
</feature>
<name>A0A9W9EW39_9EURO</name>
<evidence type="ECO:0000313" key="2">
    <source>
        <dbReference type="EMBL" id="KAJ5089062.1"/>
    </source>
</evidence>